<keyword evidence="2 4" id="KW-0808">Transferase</keyword>
<evidence type="ECO:0000256" key="4">
    <source>
        <dbReference type="RuleBase" id="RU363090"/>
    </source>
</evidence>
<evidence type="ECO:0000313" key="7">
    <source>
        <dbReference type="Proteomes" id="UP001328107"/>
    </source>
</evidence>
<feature type="compositionally biased region" description="Polar residues" evidence="5">
    <location>
        <begin position="13"/>
        <end position="22"/>
    </location>
</feature>
<dbReference type="GO" id="GO:0000828">
    <property type="term" value="F:inositol hexakisphosphate kinase activity"/>
    <property type="evidence" value="ECO:0007669"/>
    <property type="project" value="TreeGrafter"/>
</dbReference>
<dbReference type="InterPro" id="IPR038286">
    <property type="entry name" value="IPK_sf"/>
</dbReference>
<feature type="region of interest" description="Disordered" evidence="5">
    <location>
        <begin position="396"/>
        <end position="420"/>
    </location>
</feature>
<dbReference type="Proteomes" id="UP001328107">
    <property type="component" value="Unassembled WGS sequence"/>
</dbReference>
<comment type="similarity">
    <text evidence="1 4">Belongs to the inositol phosphokinase (IPK) family.</text>
</comment>
<accession>A0AAN4Z817</accession>
<dbReference type="EMBL" id="BTRK01000002">
    <property type="protein sequence ID" value="GMR36172.1"/>
    <property type="molecule type" value="Genomic_DNA"/>
</dbReference>
<comment type="caution">
    <text evidence="6">The sequence shown here is derived from an EMBL/GenBank/DDBJ whole genome shotgun (WGS) entry which is preliminary data.</text>
</comment>
<feature type="non-terminal residue" evidence="6">
    <location>
        <position position="1"/>
    </location>
</feature>
<proteinExistence type="inferred from homology"/>
<evidence type="ECO:0000256" key="2">
    <source>
        <dbReference type="ARBA" id="ARBA00022679"/>
    </source>
</evidence>
<reference evidence="7" key="1">
    <citation type="submission" date="2022-10" db="EMBL/GenBank/DDBJ databases">
        <title>Genome assembly of Pristionchus species.</title>
        <authorList>
            <person name="Yoshida K."/>
            <person name="Sommer R.J."/>
        </authorList>
    </citation>
    <scope>NUCLEOTIDE SEQUENCE [LARGE SCALE GENOMIC DNA]</scope>
    <source>
        <strain evidence="7">RS5460</strain>
    </source>
</reference>
<evidence type="ECO:0000313" key="6">
    <source>
        <dbReference type="EMBL" id="GMR36172.1"/>
    </source>
</evidence>
<dbReference type="GO" id="GO:0046854">
    <property type="term" value="P:phosphatidylinositol phosphate biosynthetic process"/>
    <property type="evidence" value="ECO:0007669"/>
    <property type="project" value="TreeGrafter"/>
</dbReference>
<dbReference type="GO" id="GO:0005634">
    <property type="term" value="C:nucleus"/>
    <property type="evidence" value="ECO:0007669"/>
    <property type="project" value="TreeGrafter"/>
</dbReference>
<evidence type="ECO:0000256" key="3">
    <source>
        <dbReference type="ARBA" id="ARBA00022777"/>
    </source>
</evidence>
<evidence type="ECO:0000256" key="1">
    <source>
        <dbReference type="ARBA" id="ARBA00007374"/>
    </source>
</evidence>
<dbReference type="EC" id="2.7.-.-" evidence="4"/>
<dbReference type="AlphaFoldDB" id="A0AAN4Z817"/>
<keyword evidence="7" id="KW-1185">Reference proteome</keyword>
<dbReference type="PANTHER" id="PTHR12400:SF21">
    <property type="entry name" value="KINASE"/>
    <property type="match status" value="1"/>
</dbReference>
<organism evidence="6 7">
    <name type="scientific">Pristionchus mayeri</name>
    <dbReference type="NCBI Taxonomy" id="1317129"/>
    <lineage>
        <taxon>Eukaryota</taxon>
        <taxon>Metazoa</taxon>
        <taxon>Ecdysozoa</taxon>
        <taxon>Nematoda</taxon>
        <taxon>Chromadorea</taxon>
        <taxon>Rhabditida</taxon>
        <taxon>Rhabditina</taxon>
        <taxon>Diplogasteromorpha</taxon>
        <taxon>Diplogasteroidea</taxon>
        <taxon>Neodiplogasteridae</taxon>
        <taxon>Pristionchus</taxon>
    </lineage>
</organism>
<dbReference type="Gene3D" id="3.30.470.160">
    <property type="entry name" value="Inositol polyphosphate kinase"/>
    <property type="match status" value="1"/>
</dbReference>
<dbReference type="SUPFAM" id="SSF56104">
    <property type="entry name" value="SAICAR synthase-like"/>
    <property type="match status" value="1"/>
</dbReference>
<dbReference type="PANTHER" id="PTHR12400">
    <property type="entry name" value="INOSITOL POLYPHOSPHATE KINASE"/>
    <property type="match status" value="1"/>
</dbReference>
<evidence type="ECO:0000256" key="5">
    <source>
        <dbReference type="SAM" id="MobiDB-lite"/>
    </source>
</evidence>
<feature type="region of interest" description="Disordered" evidence="5">
    <location>
        <begin position="1"/>
        <end position="22"/>
    </location>
</feature>
<sequence length="420" mass="46230">LQCEVPTAGQAPPFSSSSLPQQHHNHSFPLAMAVEVAVSGFQHQVGGHFGLLQCEGHVAKPLDARELAFYKQMTPRFRKFAPVYCGTVQVKATAYKNGRLKLWSEKRGANPCHPGPLSNGSRHEKVSPRSRLQQEEADEDMAAVMFRVNGEGRVEVETRDDTHHWAPSCQIKVVQRLLLAGSAGSNFILLENVVHGMRRPCVLDLKMGTRQHGDDAPLAKQDAQRRKCAESTSAALGVRMVGMELYEESTSSYQFVDKMQGRRMDERHLRACLMRFVRGAGRARTAALRARLAELKATLQEANSYRFFSSSLLIAFDAALPDSPIQVRMIDFAHSTFDEFEGFSDVAYEGADEGYIKGVDSLLDLIPSTEDERTFDAATTRDSLVITDLMRPLGADSSPVVSSREASPTPPAVNTPAAAL</sequence>
<keyword evidence="3 4" id="KW-0418">Kinase</keyword>
<name>A0AAN4Z817_9BILA</name>
<dbReference type="GO" id="GO:0005737">
    <property type="term" value="C:cytoplasm"/>
    <property type="evidence" value="ECO:0007669"/>
    <property type="project" value="TreeGrafter"/>
</dbReference>
<gene>
    <name evidence="6" type="ORF">PMAYCL1PPCAC_06367</name>
</gene>
<feature type="region of interest" description="Disordered" evidence="5">
    <location>
        <begin position="106"/>
        <end position="134"/>
    </location>
</feature>
<dbReference type="Pfam" id="PF03770">
    <property type="entry name" value="IPK"/>
    <property type="match status" value="1"/>
</dbReference>
<protein>
    <recommendedName>
        <fullName evidence="4">Kinase</fullName>
        <ecNumber evidence="4">2.7.-.-</ecNumber>
    </recommendedName>
</protein>
<dbReference type="InterPro" id="IPR005522">
    <property type="entry name" value="IPK"/>
</dbReference>
<dbReference type="GO" id="GO:0032958">
    <property type="term" value="P:inositol phosphate biosynthetic process"/>
    <property type="evidence" value="ECO:0007669"/>
    <property type="project" value="InterPro"/>
</dbReference>